<keyword evidence="7" id="KW-1185">Reference proteome</keyword>
<organism evidence="6 7">
    <name type="scientific">Phenylobacterium koreense</name>
    <dbReference type="NCBI Taxonomy" id="266125"/>
    <lineage>
        <taxon>Bacteria</taxon>
        <taxon>Pseudomonadati</taxon>
        <taxon>Pseudomonadota</taxon>
        <taxon>Alphaproteobacteria</taxon>
        <taxon>Caulobacterales</taxon>
        <taxon>Caulobacteraceae</taxon>
        <taxon>Phenylobacterium</taxon>
    </lineage>
</organism>
<dbReference type="Gene3D" id="1.10.357.10">
    <property type="entry name" value="Tetracycline Repressor, domain 2"/>
    <property type="match status" value="1"/>
</dbReference>
<evidence type="ECO:0000256" key="2">
    <source>
        <dbReference type="ARBA" id="ARBA00023125"/>
    </source>
</evidence>
<sequence length="198" mass="21556">MEEADNIRQAPRQKRARASVDFILDAATQVLERDGEAGFNTNAVAERAGVSIGTLYRYFPDKLAILKAMGMRETVAFRKVVAQAMAGETEGLARDRAVIRAFLRAFQGRTRARQIAMMAMLAHADHRKLAEGFGPVETSFTDAAGKALSPIAGFVLSRAVQGAMRAAVLEGADFLLCQEFEDELVKLSRAYLGYGPKA</sequence>
<protein>
    <submittedName>
        <fullName evidence="6">AcrR family transcriptional regulator</fullName>
    </submittedName>
</protein>
<keyword evidence="1" id="KW-0805">Transcription regulation</keyword>
<dbReference type="PROSITE" id="PS50977">
    <property type="entry name" value="HTH_TETR_2"/>
    <property type="match status" value="1"/>
</dbReference>
<evidence type="ECO:0000313" key="7">
    <source>
        <dbReference type="Proteomes" id="UP001549110"/>
    </source>
</evidence>
<dbReference type="SUPFAM" id="SSF46689">
    <property type="entry name" value="Homeodomain-like"/>
    <property type="match status" value="1"/>
</dbReference>
<dbReference type="RefSeq" id="WP_331927799.1">
    <property type="nucleotide sequence ID" value="NZ_JBEPLU010000001.1"/>
</dbReference>
<dbReference type="Proteomes" id="UP001549110">
    <property type="component" value="Unassembled WGS sequence"/>
</dbReference>
<evidence type="ECO:0000259" key="5">
    <source>
        <dbReference type="PROSITE" id="PS50977"/>
    </source>
</evidence>
<name>A0ABV2EGP6_9CAUL</name>
<dbReference type="PRINTS" id="PR00455">
    <property type="entry name" value="HTHTETR"/>
</dbReference>
<comment type="caution">
    <text evidence="6">The sequence shown here is derived from an EMBL/GenBank/DDBJ whole genome shotgun (WGS) entry which is preliminary data.</text>
</comment>
<proteinExistence type="predicted"/>
<dbReference type="InterPro" id="IPR001647">
    <property type="entry name" value="HTH_TetR"/>
</dbReference>
<dbReference type="InterPro" id="IPR009057">
    <property type="entry name" value="Homeodomain-like_sf"/>
</dbReference>
<dbReference type="PANTHER" id="PTHR30055:SF234">
    <property type="entry name" value="HTH-TYPE TRANSCRIPTIONAL REGULATOR BETI"/>
    <property type="match status" value="1"/>
</dbReference>
<keyword evidence="3" id="KW-0804">Transcription</keyword>
<evidence type="ECO:0000313" key="6">
    <source>
        <dbReference type="EMBL" id="MET3526216.1"/>
    </source>
</evidence>
<keyword evidence="2 4" id="KW-0238">DNA-binding</keyword>
<feature type="domain" description="HTH tetR-type" evidence="5">
    <location>
        <begin position="17"/>
        <end position="77"/>
    </location>
</feature>
<dbReference type="Pfam" id="PF00440">
    <property type="entry name" value="TetR_N"/>
    <property type="match status" value="1"/>
</dbReference>
<evidence type="ECO:0000256" key="1">
    <source>
        <dbReference type="ARBA" id="ARBA00023015"/>
    </source>
</evidence>
<dbReference type="InterPro" id="IPR050109">
    <property type="entry name" value="HTH-type_TetR-like_transc_reg"/>
</dbReference>
<gene>
    <name evidence="6" type="ORF">ABID41_001311</name>
</gene>
<feature type="DNA-binding region" description="H-T-H motif" evidence="4">
    <location>
        <begin position="40"/>
        <end position="59"/>
    </location>
</feature>
<accession>A0ABV2EGP6</accession>
<reference evidence="6 7" key="1">
    <citation type="submission" date="2024-06" db="EMBL/GenBank/DDBJ databases">
        <title>Genomic Encyclopedia of Type Strains, Phase IV (KMG-IV): sequencing the most valuable type-strain genomes for metagenomic binning, comparative biology and taxonomic classification.</title>
        <authorList>
            <person name="Goeker M."/>
        </authorList>
    </citation>
    <scope>NUCLEOTIDE SEQUENCE [LARGE SCALE GENOMIC DNA]</scope>
    <source>
        <strain evidence="6 7">DSM 17809</strain>
    </source>
</reference>
<dbReference type="EMBL" id="JBEPLU010000001">
    <property type="protein sequence ID" value="MET3526216.1"/>
    <property type="molecule type" value="Genomic_DNA"/>
</dbReference>
<evidence type="ECO:0000256" key="3">
    <source>
        <dbReference type="ARBA" id="ARBA00023163"/>
    </source>
</evidence>
<evidence type="ECO:0000256" key="4">
    <source>
        <dbReference type="PROSITE-ProRule" id="PRU00335"/>
    </source>
</evidence>
<dbReference type="PANTHER" id="PTHR30055">
    <property type="entry name" value="HTH-TYPE TRANSCRIPTIONAL REGULATOR RUTR"/>
    <property type="match status" value="1"/>
</dbReference>